<dbReference type="VEuPathDB" id="FungiDB:JI435_420810"/>
<name>A0A7U2I8B7_PHANO</name>
<dbReference type="AlphaFoldDB" id="A0A7U2I8B7"/>
<evidence type="ECO:0000313" key="2">
    <source>
        <dbReference type="Proteomes" id="UP000663193"/>
    </source>
</evidence>
<proteinExistence type="predicted"/>
<dbReference type="Proteomes" id="UP000663193">
    <property type="component" value="Chromosome 16"/>
</dbReference>
<sequence length="119" mass="13381">TLQSWRLEVGRASPAMLNLKSRVTKENRLLIVRLGAWTRKVWMGYVWVDANITTFLSCAGGSDRNADLVVPQGWTGRVGALEFSTMISLYDPPLHANYKALITKTTVCCLSYMERTARN</sequence>
<organism evidence="1 2">
    <name type="scientific">Phaeosphaeria nodorum (strain SN15 / ATCC MYA-4574 / FGSC 10173)</name>
    <name type="common">Glume blotch fungus</name>
    <name type="synonym">Parastagonospora nodorum</name>
    <dbReference type="NCBI Taxonomy" id="321614"/>
    <lineage>
        <taxon>Eukaryota</taxon>
        <taxon>Fungi</taxon>
        <taxon>Dikarya</taxon>
        <taxon>Ascomycota</taxon>
        <taxon>Pezizomycotina</taxon>
        <taxon>Dothideomycetes</taxon>
        <taxon>Pleosporomycetidae</taxon>
        <taxon>Pleosporales</taxon>
        <taxon>Pleosporineae</taxon>
        <taxon>Phaeosphaeriaceae</taxon>
        <taxon>Parastagonospora</taxon>
    </lineage>
</organism>
<evidence type="ECO:0000313" key="1">
    <source>
        <dbReference type="EMBL" id="QRD04173.1"/>
    </source>
</evidence>
<protein>
    <submittedName>
        <fullName evidence="1">Uncharacterized protein</fullName>
    </submittedName>
</protein>
<reference evidence="2" key="1">
    <citation type="journal article" date="2021" name="BMC Genomics">
        <title>Chromosome-level genome assembly and manually-curated proteome of model necrotroph Parastagonospora nodorum Sn15 reveals a genome-wide trove of candidate effector homologs, and redundancy of virulence-related functions within an accessory chromosome.</title>
        <authorList>
            <person name="Bertazzoni S."/>
            <person name="Jones D.A.B."/>
            <person name="Phan H.T."/>
            <person name="Tan K.-C."/>
            <person name="Hane J.K."/>
        </authorList>
    </citation>
    <scope>NUCLEOTIDE SEQUENCE [LARGE SCALE GENOMIC DNA]</scope>
    <source>
        <strain evidence="2">SN15 / ATCC MYA-4574 / FGSC 10173)</strain>
    </source>
</reference>
<accession>A0A7U2I8B7</accession>
<dbReference type="EMBL" id="CP069038">
    <property type="protein sequence ID" value="QRD04173.1"/>
    <property type="molecule type" value="Genomic_DNA"/>
</dbReference>
<keyword evidence="2" id="KW-1185">Reference proteome</keyword>
<gene>
    <name evidence="1" type="ORF">JI435_420810</name>
</gene>
<feature type="non-terminal residue" evidence="1">
    <location>
        <position position="1"/>
    </location>
</feature>